<dbReference type="Gene3D" id="3.40.50.300">
    <property type="entry name" value="P-loop containing nucleotide triphosphate hydrolases"/>
    <property type="match status" value="1"/>
</dbReference>
<accession>A0A832DUM5</accession>
<dbReference type="GO" id="GO:0009236">
    <property type="term" value="P:cobalamin biosynthetic process"/>
    <property type="evidence" value="ECO:0007669"/>
    <property type="project" value="InterPro"/>
</dbReference>
<dbReference type="SUPFAM" id="SSF52540">
    <property type="entry name" value="P-loop containing nucleoside triphosphate hydrolases"/>
    <property type="match status" value="1"/>
</dbReference>
<proteinExistence type="predicted"/>
<comment type="caution">
    <text evidence="1">The sequence shown here is derived from an EMBL/GenBank/DDBJ whole genome shotgun (WGS) entry which is preliminary data.</text>
</comment>
<dbReference type="PIRSF" id="PIRSF015617">
    <property type="entry name" value="Adensltrnsf_CobA"/>
    <property type="match status" value="1"/>
</dbReference>
<reference evidence="1" key="1">
    <citation type="journal article" date="2020" name="mSystems">
        <title>Genome- and Community-Level Interaction Insights into Carbon Utilization and Element Cycling Functions of Hydrothermarchaeota in Hydrothermal Sediment.</title>
        <authorList>
            <person name="Zhou Z."/>
            <person name="Liu Y."/>
            <person name="Xu W."/>
            <person name="Pan J."/>
            <person name="Luo Z.H."/>
            <person name="Li M."/>
        </authorList>
    </citation>
    <scope>NUCLEOTIDE SEQUENCE [LARGE SCALE GENOMIC DNA]</scope>
    <source>
        <strain evidence="1">SpSt-361</strain>
    </source>
</reference>
<name>A0A832DUM5_UNCKA</name>
<dbReference type="GO" id="GO:0005524">
    <property type="term" value="F:ATP binding"/>
    <property type="evidence" value="ECO:0007669"/>
    <property type="project" value="InterPro"/>
</dbReference>
<gene>
    <name evidence="1" type="primary">cobO</name>
    <name evidence="1" type="ORF">ENR01_01310</name>
</gene>
<dbReference type="InterPro" id="IPR003724">
    <property type="entry name" value="CblAdoTrfase_CobA"/>
</dbReference>
<dbReference type="EC" id="2.5.1.17" evidence="1"/>
<dbReference type="NCBIfam" id="NF004637">
    <property type="entry name" value="PRK05986.1"/>
    <property type="match status" value="1"/>
</dbReference>
<dbReference type="PANTHER" id="PTHR46638:SF1">
    <property type="entry name" value="CORRINOID ADENOSYLTRANSFERASE"/>
    <property type="match status" value="1"/>
</dbReference>
<dbReference type="Pfam" id="PF02572">
    <property type="entry name" value="CobA_CobO_BtuR"/>
    <property type="match status" value="1"/>
</dbReference>
<sequence>MLNSPNKGLIYVFTGKGKGKTTAAIGQAIRAAGQGWKVLIIQFIKQAISGEVEPLRKLGIEIYPMGEGFVGILGDRKPREVHAKAAEKALAFAEEKIKEGGYDLLILDEVNVAVSLGLIPVEDLTKFLEKKPRELNVIFTGRGAPKELMELADLVSEVREIKHPFAKGKAAEKGIEY</sequence>
<dbReference type="NCBIfam" id="TIGR00708">
    <property type="entry name" value="cobA"/>
    <property type="match status" value="1"/>
</dbReference>
<dbReference type="EMBL" id="DSPJ01000039">
    <property type="protein sequence ID" value="HEX61778.1"/>
    <property type="molecule type" value="Genomic_DNA"/>
</dbReference>
<dbReference type="PANTHER" id="PTHR46638">
    <property type="entry name" value="CORRINOID ADENOSYLTRANSFERASE"/>
    <property type="match status" value="1"/>
</dbReference>
<organism evidence="1">
    <name type="scientific">candidate division WWE3 bacterium</name>
    <dbReference type="NCBI Taxonomy" id="2053526"/>
    <lineage>
        <taxon>Bacteria</taxon>
        <taxon>Katanobacteria</taxon>
    </lineage>
</organism>
<protein>
    <submittedName>
        <fullName evidence="1">Cob(I)yrinic acid a,c-diamide adenosyltransferase</fullName>
        <ecNumber evidence="1">2.5.1.17</ecNumber>
    </submittedName>
</protein>
<dbReference type="InterPro" id="IPR027417">
    <property type="entry name" value="P-loop_NTPase"/>
</dbReference>
<evidence type="ECO:0000313" key="1">
    <source>
        <dbReference type="EMBL" id="HEX61778.1"/>
    </source>
</evidence>
<dbReference type="CDD" id="cd00561">
    <property type="entry name" value="CobA_ACA"/>
    <property type="match status" value="1"/>
</dbReference>
<dbReference type="GO" id="GO:0008817">
    <property type="term" value="F:corrinoid adenosyltransferase activity"/>
    <property type="evidence" value="ECO:0007669"/>
    <property type="project" value="UniProtKB-EC"/>
</dbReference>
<dbReference type="AlphaFoldDB" id="A0A832DUM5"/>
<keyword evidence="1" id="KW-0808">Transferase</keyword>